<name>A0AA36E636_LACSI</name>
<proteinExistence type="predicted"/>
<reference evidence="1" key="1">
    <citation type="submission" date="2023-04" db="EMBL/GenBank/DDBJ databases">
        <authorList>
            <person name="Vijverberg K."/>
            <person name="Xiong W."/>
            <person name="Schranz E."/>
        </authorList>
    </citation>
    <scope>NUCLEOTIDE SEQUENCE</scope>
</reference>
<dbReference type="EMBL" id="OX465081">
    <property type="protein sequence ID" value="CAI9283617.1"/>
    <property type="molecule type" value="Genomic_DNA"/>
</dbReference>
<accession>A0AA36E636</accession>
<gene>
    <name evidence="1" type="ORF">LSALG_LOCUS23201</name>
</gene>
<dbReference type="Proteomes" id="UP001177003">
    <property type="component" value="Chromosome 5"/>
</dbReference>
<evidence type="ECO:0000313" key="2">
    <source>
        <dbReference type="Proteomes" id="UP001177003"/>
    </source>
</evidence>
<organism evidence="1 2">
    <name type="scientific">Lactuca saligna</name>
    <name type="common">Willowleaf lettuce</name>
    <dbReference type="NCBI Taxonomy" id="75948"/>
    <lineage>
        <taxon>Eukaryota</taxon>
        <taxon>Viridiplantae</taxon>
        <taxon>Streptophyta</taxon>
        <taxon>Embryophyta</taxon>
        <taxon>Tracheophyta</taxon>
        <taxon>Spermatophyta</taxon>
        <taxon>Magnoliopsida</taxon>
        <taxon>eudicotyledons</taxon>
        <taxon>Gunneridae</taxon>
        <taxon>Pentapetalae</taxon>
        <taxon>asterids</taxon>
        <taxon>campanulids</taxon>
        <taxon>Asterales</taxon>
        <taxon>Asteraceae</taxon>
        <taxon>Cichorioideae</taxon>
        <taxon>Cichorieae</taxon>
        <taxon>Lactucinae</taxon>
        <taxon>Lactuca</taxon>
    </lineage>
</organism>
<keyword evidence="2" id="KW-1185">Reference proteome</keyword>
<evidence type="ECO:0000313" key="1">
    <source>
        <dbReference type="EMBL" id="CAI9283617.1"/>
    </source>
</evidence>
<protein>
    <submittedName>
        <fullName evidence="1">Uncharacterized protein</fullName>
    </submittedName>
</protein>
<dbReference type="AlphaFoldDB" id="A0AA36E636"/>
<sequence>MNDVSLTFESQSPSNQIPIEMVRNQVPICQNKELPSPDEFDSNKNSDQSFFCNRLRIGSATCVNITAASNICTPILMRAKYATTRYNTSISAKATTESICPSSPTLLIAGKSSTKHVKLPHLYEIRHMLNIVSTC</sequence>